<organism evidence="6 7">
    <name type="scientific">Streptacidiphilus fuscans</name>
    <dbReference type="NCBI Taxonomy" id="2789292"/>
    <lineage>
        <taxon>Bacteria</taxon>
        <taxon>Bacillati</taxon>
        <taxon>Actinomycetota</taxon>
        <taxon>Actinomycetes</taxon>
        <taxon>Kitasatosporales</taxon>
        <taxon>Streptomycetaceae</taxon>
        <taxon>Streptacidiphilus</taxon>
    </lineage>
</organism>
<dbReference type="RefSeq" id="WP_196193575.1">
    <property type="nucleotide sequence ID" value="NZ_JADPRT010000003.1"/>
</dbReference>
<sequence>MGHPAPPSASTVAAVTADTAETAPTSAPVSGPDTELRIGVLGAAAIAPTALIKPAAQTPRVTVAAVAARDRSRAEIFARKHGVPVIHDDYDALLADPSIDAVYIPLPNGLHAEWMLKALDAGKHVLCEKPFTANRAEAELVAKAADAAYAERGLVVMEAFHYRYHPLAERMREITASGELGEIRRIEAQLCFPLPKFQDIRYSYALAGGAMMDAGCYALHVARLLGDGGGVGDPRVVSARASTLRQDPRIDRAMEAELAFEGGATGRVRASLWSRRVLSMRARVVGTEGELSVFNFVAPQVFHRLTVRSRRAAGGSSVVRRERISAPSSYACQLAAFTAAVLDGGPVLTPPRDAVVTMGLLDDVYRAAGLPLRGAPEEQEAPE</sequence>
<dbReference type="InterPro" id="IPR050984">
    <property type="entry name" value="Gfo/Idh/MocA_domain"/>
</dbReference>
<dbReference type="Gene3D" id="3.30.360.10">
    <property type="entry name" value="Dihydrodipicolinate Reductase, domain 2"/>
    <property type="match status" value="1"/>
</dbReference>
<dbReference type="PANTHER" id="PTHR22604:SF105">
    <property type="entry name" value="TRANS-1,2-DIHYDROBENZENE-1,2-DIOL DEHYDROGENASE"/>
    <property type="match status" value="1"/>
</dbReference>
<keyword evidence="2" id="KW-0560">Oxidoreductase</keyword>
<dbReference type="InterPro" id="IPR055170">
    <property type="entry name" value="GFO_IDH_MocA-like_dom"/>
</dbReference>
<comment type="similarity">
    <text evidence="1">Belongs to the Gfo/Idh/MocA family.</text>
</comment>
<evidence type="ECO:0000313" key="6">
    <source>
        <dbReference type="EMBL" id="MBF9068442.1"/>
    </source>
</evidence>
<accession>A0A931B4B5</accession>
<evidence type="ECO:0000259" key="4">
    <source>
        <dbReference type="Pfam" id="PF01408"/>
    </source>
</evidence>
<dbReference type="PANTHER" id="PTHR22604">
    <property type="entry name" value="OXIDOREDUCTASES"/>
    <property type="match status" value="1"/>
</dbReference>
<dbReference type="AlphaFoldDB" id="A0A931B4B5"/>
<dbReference type="InterPro" id="IPR036291">
    <property type="entry name" value="NAD(P)-bd_dom_sf"/>
</dbReference>
<dbReference type="SUPFAM" id="SSF51735">
    <property type="entry name" value="NAD(P)-binding Rossmann-fold domains"/>
    <property type="match status" value="1"/>
</dbReference>
<dbReference type="Pfam" id="PF22725">
    <property type="entry name" value="GFO_IDH_MocA_C3"/>
    <property type="match status" value="1"/>
</dbReference>
<dbReference type="Proteomes" id="UP000657385">
    <property type="component" value="Unassembled WGS sequence"/>
</dbReference>
<evidence type="ECO:0000256" key="2">
    <source>
        <dbReference type="ARBA" id="ARBA00023002"/>
    </source>
</evidence>
<dbReference type="GO" id="GO:0016491">
    <property type="term" value="F:oxidoreductase activity"/>
    <property type="evidence" value="ECO:0007669"/>
    <property type="project" value="UniProtKB-KW"/>
</dbReference>
<evidence type="ECO:0000256" key="3">
    <source>
        <dbReference type="SAM" id="MobiDB-lite"/>
    </source>
</evidence>
<dbReference type="Gene3D" id="3.40.50.720">
    <property type="entry name" value="NAD(P)-binding Rossmann-like Domain"/>
    <property type="match status" value="1"/>
</dbReference>
<feature type="domain" description="GFO/IDH/MocA-like oxidoreductase" evidence="5">
    <location>
        <begin position="170"/>
        <end position="291"/>
    </location>
</feature>
<reference evidence="6" key="1">
    <citation type="submission" date="2020-11" db="EMBL/GenBank/DDBJ databases">
        <title>Isolation and identification of active actinomycetes.</title>
        <authorList>
            <person name="Yu B."/>
        </authorList>
    </citation>
    <scope>NUCLEOTIDE SEQUENCE</scope>
    <source>
        <strain evidence="6">NEAU-YB345</strain>
    </source>
</reference>
<feature type="domain" description="Gfo/Idh/MocA-like oxidoreductase N-terminal" evidence="4">
    <location>
        <begin position="36"/>
        <end position="147"/>
    </location>
</feature>
<evidence type="ECO:0000256" key="1">
    <source>
        <dbReference type="ARBA" id="ARBA00010928"/>
    </source>
</evidence>
<keyword evidence="7" id="KW-1185">Reference proteome</keyword>
<protein>
    <submittedName>
        <fullName evidence="6">Gfo/Idh/MocA family oxidoreductase</fullName>
    </submittedName>
</protein>
<dbReference type="Pfam" id="PF01408">
    <property type="entry name" value="GFO_IDH_MocA"/>
    <property type="match status" value="1"/>
</dbReference>
<feature type="region of interest" description="Disordered" evidence="3">
    <location>
        <begin position="1"/>
        <end position="31"/>
    </location>
</feature>
<gene>
    <name evidence="6" type="ORF">I2501_10405</name>
</gene>
<evidence type="ECO:0000313" key="7">
    <source>
        <dbReference type="Proteomes" id="UP000657385"/>
    </source>
</evidence>
<dbReference type="InterPro" id="IPR000683">
    <property type="entry name" value="Gfo/Idh/MocA-like_OxRdtase_N"/>
</dbReference>
<feature type="compositionally biased region" description="Low complexity" evidence="3">
    <location>
        <begin position="8"/>
        <end position="25"/>
    </location>
</feature>
<name>A0A931B4B5_9ACTN</name>
<dbReference type="GO" id="GO:0000166">
    <property type="term" value="F:nucleotide binding"/>
    <property type="evidence" value="ECO:0007669"/>
    <property type="project" value="InterPro"/>
</dbReference>
<evidence type="ECO:0000259" key="5">
    <source>
        <dbReference type="Pfam" id="PF22725"/>
    </source>
</evidence>
<comment type="caution">
    <text evidence="6">The sequence shown here is derived from an EMBL/GenBank/DDBJ whole genome shotgun (WGS) entry which is preliminary data.</text>
</comment>
<dbReference type="EMBL" id="JADPRT010000003">
    <property type="protein sequence ID" value="MBF9068442.1"/>
    <property type="molecule type" value="Genomic_DNA"/>
</dbReference>
<proteinExistence type="inferred from homology"/>
<dbReference type="SUPFAM" id="SSF55347">
    <property type="entry name" value="Glyceraldehyde-3-phosphate dehydrogenase-like, C-terminal domain"/>
    <property type="match status" value="1"/>
</dbReference>